<gene>
    <name evidence="1" type="ordered locus">BOV_0253</name>
</gene>
<sequence length="118" mass="13146">MTTELGKELRKLRIDHNERLLDMSKKIGKSSAFISAVETGQKNPPNGFEELVIGAYHLARAAAEKLRIAADKSRSAFTITADTPLSRDTAGLLARKMNSLSDEQLEEIKHILRRGKEE</sequence>
<dbReference type="GO" id="GO:0003677">
    <property type="term" value="F:DNA binding"/>
    <property type="evidence" value="ECO:0007669"/>
    <property type="project" value="InterPro"/>
</dbReference>
<reference evidence="2" key="1">
    <citation type="journal article" date="2009" name="PLoS ONE">
        <title>Genome degradation in Brucella ovis corresponds with narrowing of its host range and tissue tropism.</title>
        <authorList>
            <person name="Tsolis R.M."/>
            <person name="Seshadri R."/>
            <person name="Santos R.L."/>
            <person name="Sangari F.J."/>
            <person name="Lobo J.M."/>
            <person name="de Jong M.F."/>
            <person name="Ren Q."/>
            <person name="Myers G."/>
            <person name="Brinkac L.M."/>
            <person name="Nelson W.C."/>
            <person name="Deboy R.T."/>
            <person name="Angiuoli S."/>
            <person name="Khouri H."/>
            <person name="Dimitrov G."/>
            <person name="Robinson J.R."/>
            <person name="Mulligan S."/>
            <person name="Walker R.L."/>
            <person name="Elzer P.E."/>
            <person name="Hassan K.A."/>
            <person name="Paulsen I.T."/>
        </authorList>
    </citation>
    <scope>NUCLEOTIDE SEQUENCE [LARGE SCALE GENOMIC DNA]</scope>
    <source>
        <strain evidence="2">ATCC 25840 / 63/290 / NCTC 10512</strain>
    </source>
</reference>
<dbReference type="CDD" id="cd00093">
    <property type="entry name" value="HTH_XRE"/>
    <property type="match status" value="1"/>
</dbReference>
<keyword evidence="2" id="KW-1185">Reference proteome</keyword>
<dbReference type="EMBL" id="CP000708">
    <property type="protein sequence ID" value="ABQ61270.1"/>
    <property type="molecule type" value="Genomic_DNA"/>
</dbReference>
<dbReference type="Proteomes" id="UP000006383">
    <property type="component" value="Chromosome I"/>
</dbReference>
<dbReference type="GeneID" id="45123746"/>
<accession>A0A0H3AQR3</accession>
<dbReference type="InterPro" id="IPR001387">
    <property type="entry name" value="Cro/C1-type_HTH"/>
</dbReference>
<dbReference type="InterPro" id="IPR010982">
    <property type="entry name" value="Lambda_DNA-bd_dom_sf"/>
</dbReference>
<dbReference type="KEGG" id="bov:BOV_0253"/>
<protein>
    <recommendedName>
        <fullName evidence="3">HTH cro/C1-type domain-containing protein</fullName>
    </recommendedName>
</protein>
<dbReference type="SUPFAM" id="SSF47413">
    <property type="entry name" value="lambda repressor-like DNA-binding domains"/>
    <property type="match status" value="1"/>
</dbReference>
<evidence type="ECO:0008006" key="3">
    <source>
        <dbReference type="Google" id="ProtNLM"/>
    </source>
</evidence>
<dbReference type="RefSeq" id="WP_005978013.1">
    <property type="nucleotide sequence ID" value="NC_009505.1"/>
</dbReference>
<evidence type="ECO:0000313" key="2">
    <source>
        <dbReference type="Proteomes" id="UP000006383"/>
    </source>
</evidence>
<dbReference type="HOGENOM" id="CLU_144164_1_0_5"/>
<evidence type="ECO:0000313" key="1">
    <source>
        <dbReference type="EMBL" id="ABQ61270.1"/>
    </source>
</evidence>
<dbReference type="AlphaFoldDB" id="A0A0H3AQR3"/>
<organism evidence="1 2">
    <name type="scientific">Brucella ovis (strain ATCC 25840 / 63/290 / NCTC 10512)</name>
    <dbReference type="NCBI Taxonomy" id="444178"/>
    <lineage>
        <taxon>Bacteria</taxon>
        <taxon>Pseudomonadati</taxon>
        <taxon>Pseudomonadota</taxon>
        <taxon>Alphaproteobacteria</taxon>
        <taxon>Hyphomicrobiales</taxon>
        <taxon>Brucellaceae</taxon>
        <taxon>Brucella/Ochrobactrum group</taxon>
        <taxon>Brucella</taxon>
    </lineage>
</organism>
<proteinExistence type="predicted"/>
<dbReference type="Gene3D" id="1.10.260.40">
    <property type="entry name" value="lambda repressor-like DNA-binding domains"/>
    <property type="match status" value="1"/>
</dbReference>
<name>A0A0H3AQR3_BRUO2</name>